<reference evidence="1" key="1">
    <citation type="submission" date="2021-01" db="EMBL/GenBank/DDBJ databases">
        <authorList>
            <consortium name="Genoscope - CEA"/>
            <person name="William W."/>
        </authorList>
    </citation>
    <scope>NUCLEOTIDE SEQUENCE</scope>
</reference>
<organism evidence="1">
    <name type="scientific">Brassica napus</name>
    <name type="common">Rape</name>
    <dbReference type="NCBI Taxonomy" id="3708"/>
    <lineage>
        <taxon>Eukaryota</taxon>
        <taxon>Viridiplantae</taxon>
        <taxon>Streptophyta</taxon>
        <taxon>Embryophyta</taxon>
        <taxon>Tracheophyta</taxon>
        <taxon>Spermatophyta</taxon>
        <taxon>Magnoliopsida</taxon>
        <taxon>eudicotyledons</taxon>
        <taxon>Gunneridae</taxon>
        <taxon>Pentapetalae</taxon>
        <taxon>rosids</taxon>
        <taxon>malvids</taxon>
        <taxon>Brassicales</taxon>
        <taxon>Brassicaceae</taxon>
        <taxon>Brassiceae</taxon>
        <taxon>Brassica</taxon>
    </lineage>
</organism>
<proteinExistence type="predicted"/>
<accession>A0A816MIY3</accession>
<evidence type="ECO:0000313" key="1">
    <source>
        <dbReference type="EMBL" id="CAF2002741.1"/>
    </source>
</evidence>
<dbReference type="Gramene" id="CDX83564">
    <property type="protein sequence ID" value="CDX83564"/>
    <property type="gene ID" value="GSBRNA2T00139212001"/>
</dbReference>
<protein>
    <submittedName>
        <fullName evidence="1">(rape) hypothetical protein</fullName>
    </submittedName>
</protein>
<name>A0A816MIY3_BRANA</name>
<dbReference type="Proteomes" id="UP001295469">
    <property type="component" value="Chromosome C07"/>
</dbReference>
<dbReference type="EMBL" id="HG994371">
    <property type="protein sequence ID" value="CAF2002741.1"/>
    <property type="molecule type" value="Genomic_DNA"/>
</dbReference>
<dbReference type="AlphaFoldDB" id="A0A816MIY3"/>
<sequence length="33" mass="3748">MVLESQPAQNSITIIICCHYLCLANNQWELPCV</sequence>
<gene>
    <name evidence="1" type="ORF">DARMORV10_C07P34890.1</name>
</gene>